<dbReference type="Proteomes" id="UP000193778">
    <property type="component" value="Unassembled WGS sequence"/>
</dbReference>
<dbReference type="Gene3D" id="1.10.3730.20">
    <property type="match status" value="1"/>
</dbReference>
<evidence type="ECO:0000256" key="2">
    <source>
        <dbReference type="ARBA" id="ARBA00022448"/>
    </source>
</evidence>
<keyword evidence="3" id="KW-1003">Cell membrane</keyword>
<sequence length="111" mass="11998">MPKAYLILLLAVAAETIGTTALQASQQFSRFWPSVLVVISYGIAFYLLGLTLRFMPVGIVYAIWSGLGIFLIAIIGYIAFGQKLDWPAVLGLAMILGGILIIHLFSKTAGH</sequence>
<keyword evidence="4 8" id="KW-0812">Transmembrane</keyword>
<evidence type="ECO:0000313" key="10">
    <source>
        <dbReference type="EMBL" id="SLN71839.1"/>
    </source>
</evidence>
<comment type="subcellular location">
    <subcellularLocation>
        <location evidence="1 8">Cell membrane</location>
        <topology evidence="1 8">Multi-pass membrane protein</topology>
    </subcellularLocation>
</comment>
<dbReference type="GO" id="GO:0015199">
    <property type="term" value="F:amino-acid betaine transmembrane transporter activity"/>
    <property type="evidence" value="ECO:0007669"/>
    <property type="project" value="TreeGrafter"/>
</dbReference>
<proteinExistence type="inferred from homology"/>
<keyword evidence="11" id="KW-1185">Reference proteome</keyword>
<dbReference type="GO" id="GO:0015297">
    <property type="term" value="F:antiporter activity"/>
    <property type="evidence" value="ECO:0007669"/>
    <property type="project" value="TreeGrafter"/>
</dbReference>
<dbReference type="RefSeq" id="WP_085824188.1">
    <property type="nucleotide sequence ID" value="NZ_FWFP01000012.1"/>
</dbReference>
<dbReference type="GO" id="GO:0005886">
    <property type="term" value="C:plasma membrane"/>
    <property type="evidence" value="ECO:0007669"/>
    <property type="project" value="UniProtKB-SubCell"/>
</dbReference>
<gene>
    <name evidence="10" type="primary">emrE</name>
    <name evidence="10" type="ORF">RUM8411_03742</name>
</gene>
<dbReference type="GO" id="GO:1990961">
    <property type="term" value="P:xenobiotic detoxification by transmembrane export across the plasma membrane"/>
    <property type="evidence" value="ECO:0007669"/>
    <property type="project" value="UniProtKB-ARBA"/>
</dbReference>
<dbReference type="OrthoDB" id="9808638at2"/>
<protein>
    <submittedName>
        <fullName evidence="10">Multidrug transporter EmrE</fullName>
    </submittedName>
</protein>
<dbReference type="Pfam" id="PF00893">
    <property type="entry name" value="Multi_Drug_Res"/>
    <property type="match status" value="1"/>
</dbReference>
<dbReference type="FunFam" id="1.10.3730.20:FF:000001">
    <property type="entry name" value="Quaternary ammonium compound resistance transporter SugE"/>
    <property type="match status" value="1"/>
</dbReference>
<dbReference type="GO" id="GO:0015220">
    <property type="term" value="F:choline transmembrane transporter activity"/>
    <property type="evidence" value="ECO:0007669"/>
    <property type="project" value="TreeGrafter"/>
</dbReference>
<evidence type="ECO:0000256" key="8">
    <source>
        <dbReference type="RuleBase" id="RU003942"/>
    </source>
</evidence>
<feature type="transmembrane region" description="Helical" evidence="9">
    <location>
        <begin position="86"/>
        <end position="105"/>
    </location>
</feature>
<dbReference type="PANTHER" id="PTHR30561:SF1">
    <property type="entry name" value="MULTIDRUG TRANSPORTER EMRE"/>
    <property type="match status" value="1"/>
</dbReference>
<keyword evidence="2" id="KW-0813">Transport</keyword>
<evidence type="ECO:0000256" key="6">
    <source>
        <dbReference type="ARBA" id="ARBA00023136"/>
    </source>
</evidence>
<dbReference type="EMBL" id="FWFP01000012">
    <property type="protein sequence ID" value="SLN71839.1"/>
    <property type="molecule type" value="Genomic_DNA"/>
</dbReference>
<keyword evidence="5 9" id="KW-1133">Transmembrane helix</keyword>
<evidence type="ECO:0000256" key="4">
    <source>
        <dbReference type="ARBA" id="ARBA00022692"/>
    </source>
</evidence>
<dbReference type="SUPFAM" id="SSF103481">
    <property type="entry name" value="Multidrug resistance efflux transporter EmrE"/>
    <property type="match status" value="1"/>
</dbReference>
<evidence type="ECO:0000256" key="3">
    <source>
        <dbReference type="ARBA" id="ARBA00022475"/>
    </source>
</evidence>
<evidence type="ECO:0000313" key="11">
    <source>
        <dbReference type="Proteomes" id="UP000193778"/>
    </source>
</evidence>
<dbReference type="InterPro" id="IPR037185">
    <property type="entry name" value="EmrE-like"/>
</dbReference>
<accession>A0A1X7A6L7</accession>
<reference evidence="11" key="1">
    <citation type="submission" date="2017-03" db="EMBL/GenBank/DDBJ databases">
        <authorList>
            <person name="Rodrigo-Torres L."/>
            <person name="Arahal R.D."/>
            <person name="Lucena T."/>
        </authorList>
    </citation>
    <scope>NUCLEOTIDE SEQUENCE [LARGE SCALE GENOMIC DNA]</scope>
    <source>
        <strain evidence="11">CECT 8411</strain>
    </source>
</reference>
<dbReference type="PANTHER" id="PTHR30561">
    <property type="entry name" value="SMR FAMILY PROTON-DEPENDENT DRUG EFFLUX TRANSPORTER SUGE"/>
    <property type="match status" value="1"/>
</dbReference>
<feature type="transmembrane region" description="Helical" evidence="9">
    <location>
        <begin position="31"/>
        <end position="52"/>
    </location>
</feature>
<comment type="similarity">
    <text evidence="7 8">Belongs to the drug/metabolite transporter (DMT) superfamily. Small multidrug resistance (SMR) (TC 2.A.7.1) family.</text>
</comment>
<name>A0A1X7A6L7_9RHOB</name>
<feature type="transmembrane region" description="Helical" evidence="9">
    <location>
        <begin position="59"/>
        <end position="80"/>
    </location>
</feature>
<dbReference type="AlphaFoldDB" id="A0A1X7A6L7"/>
<evidence type="ECO:0000256" key="5">
    <source>
        <dbReference type="ARBA" id="ARBA00022989"/>
    </source>
</evidence>
<dbReference type="InterPro" id="IPR045324">
    <property type="entry name" value="Small_multidrug_res"/>
</dbReference>
<evidence type="ECO:0000256" key="9">
    <source>
        <dbReference type="SAM" id="Phobius"/>
    </source>
</evidence>
<organism evidence="10 11">
    <name type="scientific">Ruegeria meonggei</name>
    <dbReference type="NCBI Taxonomy" id="1446476"/>
    <lineage>
        <taxon>Bacteria</taxon>
        <taxon>Pseudomonadati</taxon>
        <taxon>Pseudomonadota</taxon>
        <taxon>Alphaproteobacteria</taxon>
        <taxon>Rhodobacterales</taxon>
        <taxon>Roseobacteraceae</taxon>
        <taxon>Ruegeria</taxon>
    </lineage>
</organism>
<keyword evidence="6 9" id="KW-0472">Membrane</keyword>
<evidence type="ECO:0000256" key="7">
    <source>
        <dbReference type="ARBA" id="ARBA00038032"/>
    </source>
</evidence>
<dbReference type="GO" id="GO:0031460">
    <property type="term" value="P:glycine betaine transport"/>
    <property type="evidence" value="ECO:0007669"/>
    <property type="project" value="TreeGrafter"/>
</dbReference>
<evidence type="ECO:0000256" key="1">
    <source>
        <dbReference type="ARBA" id="ARBA00004651"/>
    </source>
</evidence>
<dbReference type="InterPro" id="IPR000390">
    <property type="entry name" value="Small_drug/metabolite_transptr"/>
</dbReference>